<dbReference type="RefSeq" id="WP_184058567.1">
    <property type="nucleotide sequence ID" value="NZ_JACIJK010000008.1"/>
</dbReference>
<accession>A0A7W9EV47</accession>
<organism evidence="2 3">
    <name type="scientific">Sphingomonas aerophila</name>
    <dbReference type="NCBI Taxonomy" id="1344948"/>
    <lineage>
        <taxon>Bacteria</taxon>
        <taxon>Pseudomonadati</taxon>
        <taxon>Pseudomonadota</taxon>
        <taxon>Alphaproteobacteria</taxon>
        <taxon>Sphingomonadales</taxon>
        <taxon>Sphingomonadaceae</taxon>
        <taxon>Sphingomonas</taxon>
    </lineage>
</organism>
<reference evidence="2 3" key="1">
    <citation type="submission" date="2020-08" db="EMBL/GenBank/DDBJ databases">
        <title>Genomic Encyclopedia of Type Strains, Phase IV (KMG-IV): sequencing the most valuable type-strain genomes for metagenomic binning, comparative biology and taxonomic classification.</title>
        <authorList>
            <person name="Goeker M."/>
        </authorList>
    </citation>
    <scope>NUCLEOTIDE SEQUENCE [LARGE SCALE GENOMIC DNA]</scope>
    <source>
        <strain evidence="2 3">DSM 100044</strain>
    </source>
</reference>
<protein>
    <submittedName>
        <fullName evidence="2">Uncharacterized protein</fullName>
    </submittedName>
</protein>
<sequence length="260" mass="30164">MKATNDDGLFYALLWSTAGLLVGGATIALIDGYRWNGLLGPWLFSDETSNFATLLGYVLVAASGLFAYQRWGHDRRIKRIELLMERLGSFNETPGARNAVMMLYNHDRMIPLWDQDEPPEKRYVRVTWAEVEFALIPHPIYPDRFDPKLSAIRDCFEDYLSRMGQIWIYLELGVITSEDARKILAPWLRRFGLVEQRSKVVRNLRLYIRWRKLEPVERLFATYDVDLTDTAIADWQALDVEVNGEKTTDAYAELRILRPA</sequence>
<keyword evidence="3" id="KW-1185">Reference proteome</keyword>
<dbReference type="Proteomes" id="UP000546200">
    <property type="component" value="Unassembled WGS sequence"/>
</dbReference>
<feature type="transmembrane region" description="Helical" evidence="1">
    <location>
        <begin position="50"/>
        <end position="68"/>
    </location>
</feature>
<proteinExistence type="predicted"/>
<evidence type="ECO:0000256" key="1">
    <source>
        <dbReference type="SAM" id="Phobius"/>
    </source>
</evidence>
<dbReference type="AlphaFoldDB" id="A0A7W9EV47"/>
<comment type="caution">
    <text evidence="2">The sequence shown here is derived from an EMBL/GenBank/DDBJ whole genome shotgun (WGS) entry which is preliminary data.</text>
</comment>
<evidence type="ECO:0000313" key="2">
    <source>
        <dbReference type="EMBL" id="MBB5715835.1"/>
    </source>
</evidence>
<keyword evidence="1" id="KW-0812">Transmembrane</keyword>
<evidence type="ECO:0000313" key="3">
    <source>
        <dbReference type="Proteomes" id="UP000546200"/>
    </source>
</evidence>
<dbReference type="EMBL" id="JACIJK010000008">
    <property type="protein sequence ID" value="MBB5715835.1"/>
    <property type="molecule type" value="Genomic_DNA"/>
</dbReference>
<name>A0A7W9EV47_9SPHN</name>
<keyword evidence="1" id="KW-0472">Membrane</keyword>
<feature type="transmembrane region" description="Helical" evidence="1">
    <location>
        <begin position="9"/>
        <end position="30"/>
    </location>
</feature>
<gene>
    <name evidence="2" type="ORF">FHS94_002692</name>
</gene>
<keyword evidence="1" id="KW-1133">Transmembrane helix</keyword>